<proteinExistence type="predicted"/>
<dbReference type="RefSeq" id="WP_007108065.1">
    <property type="nucleotide sequence ID" value="NZ_JNCS01000002.1"/>
</dbReference>
<reference evidence="2 3" key="1">
    <citation type="submission" date="2019-02" db="EMBL/GenBank/DDBJ databases">
        <title>Genome analysis provides insights into bioremediation potentialities and Haloocin production by Natrinema altunense strain 4.1R isolated from Chott Douz in Tunisian desert.</title>
        <authorList>
            <person name="Najjari A."/>
            <person name="Youssef N."/>
            <person name="Ben Dhia O."/>
            <person name="Ferjani R."/>
            <person name="El Hidri D."/>
            <person name="Ouzari H.I."/>
            <person name="Cherif A."/>
        </authorList>
    </citation>
    <scope>NUCLEOTIDE SEQUENCE [LARGE SCALE GENOMIC DNA]</scope>
    <source>
        <strain evidence="2 3">4.1R</strain>
    </source>
</reference>
<comment type="caution">
    <text evidence="2">The sequence shown here is derived from an EMBL/GenBank/DDBJ whole genome shotgun (WGS) entry which is preliminary data.</text>
</comment>
<feature type="domain" description="Halobacterial output" evidence="1">
    <location>
        <begin position="13"/>
        <end position="88"/>
    </location>
</feature>
<gene>
    <name evidence="2" type="ORF">ELS17_03790</name>
</gene>
<dbReference type="InterPro" id="IPR040624">
    <property type="entry name" value="HalOD1"/>
</dbReference>
<dbReference type="Pfam" id="PF18545">
    <property type="entry name" value="HalOD1"/>
    <property type="match status" value="1"/>
</dbReference>
<name>A0A482XXY9_9EURY</name>
<dbReference type="AlphaFoldDB" id="A0A482XXY9"/>
<dbReference type="OrthoDB" id="221929at2157"/>
<evidence type="ECO:0000313" key="2">
    <source>
        <dbReference type="EMBL" id="RZH68599.1"/>
    </source>
</evidence>
<dbReference type="STRING" id="222984.GCA_000731985_00958"/>
<accession>A0A482XXY9</accession>
<evidence type="ECO:0000259" key="1">
    <source>
        <dbReference type="Pfam" id="PF18545"/>
    </source>
</evidence>
<sequence length="97" mass="9699">MVEGGGSVGSSSKRAPSQAVIEAVAEAEGVSPAAISPPDYQSLHAVVDPAALDALFADRSNGASRPGGTVSFSFCSYDVTVDQDGRVTLGEPADSAD</sequence>
<organism evidence="2 3">
    <name type="scientific">Natrinema altunense</name>
    <dbReference type="NCBI Taxonomy" id="222984"/>
    <lineage>
        <taxon>Archaea</taxon>
        <taxon>Methanobacteriati</taxon>
        <taxon>Methanobacteriota</taxon>
        <taxon>Stenosarchaea group</taxon>
        <taxon>Halobacteria</taxon>
        <taxon>Halobacteriales</taxon>
        <taxon>Natrialbaceae</taxon>
        <taxon>Natrinema</taxon>
    </lineage>
</organism>
<evidence type="ECO:0000313" key="3">
    <source>
        <dbReference type="Proteomes" id="UP000292704"/>
    </source>
</evidence>
<dbReference type="Proteomes" id="UP000292704">
    <property type="component" value="Unassembled WGS sequence"/>
</dbReference>
<protein>
    <recommendedName>
        <fullName evidence="1">Halobacterial output domain-containing protein</fullName>
    </recommendedName>
</protein>
<dbReference type="EMBL" id="SHMR01000001">
    <property type="protein sequence ID" value="RZH68599.1"/>
    <property type="molecule type" value="Genomic_DNA"/>
</dbReference>